<proteinExistence type="predicted"/>
<dbReference type="EMBL" id="JAEQNB010000004">
    <property type="protein sequence ID" value="MBL0387805.1"/>
    <property type="molecule type" value="Genomic_DNA"/>
</dbReference>
<protein>
    <submittedName>
        <fullName evidence="1">Transposase</fullName>
    </submittedName>
</protein>
<dbReference type="InterPro" id="IPR031876">
    <property type="entry name" value="DUF4760"/>
</dbReference>
<reference evidence="1 2" key="1">
    <citation type="submission" date="2021-01" db="EMBL/GenBank/DDBJ databases">
        <title>Tumebacillus sp. strain ITR2 16S ribosomal RNA gene Genome sequencing and assembly.</title>
        <authorList>
            <person name="Kang M."/>
        </authorList>
    </citation>
    <scope>NUCLEOTIDE SEQUENCE [LARGE SCALE GENOMIC DNA]</scope>
    <source>
        <strain evidence="1 2">ITR2</strain>
    </source>
</reference>
<keyword evidence="2" id="KW-1185">Reference proteome</keyword>
<evidence type="ECO:0000313" key="2">
    <source>
        <dbReference type="Proteomes" id="UP000602284"/>
    </source>
</evidence>
<dbReference type="RefSeq" id="WP_201636170.1">
    <property type="nucleotide sequence ID" value="NZ_JAEQNB010000004.1"/>
</dbReference>
<evidence type="ECO:0000313" key="1">
    <source>
        <dbReference type="EMBL" id="MBL0387805.1"/>
    </source>
</evidence>
<comment type="caution">
    <text evidence="1">The sequence shown here is derived from an EMBL/GenBank/DDBJ whole genome shotgun (WGS) entry which is preliminary data.</text>
</comment>
<organism evidence="1 2">
    <name type="scientific">Tumebacillus amylolyticus</name>
    <dbReference type="NCBI Taxonomy" id="2801339"/>
    <lineage>
        <taxon>Bacteria</taxon>
        <taxon>Bacillati</taxon>
        <taxon>Bacillota</taxon>
        <taxon>Bacilli</taxon>
        <taxon>Bacillales</taxon>
        <taxon>Alicyclobacillaceae</taxon>
        <taxon>Tumebacillus</taxon>
    </lineage>
</organism>
<name>A0ABS1JC00_9BACL</name>
<gene>
    <name evidence="1" type="ORF">JJB07_14280</name>
</gene>
<dbReference type="Pfam" id="PF15956">
    <property type="entry name" value="DUF4760"/>
    <property type="match status" value="1"/>
</dbReference>
<dbReference type="Proteomes" id="UP000602284">
    <property type="component" value="Unassembled WGS sequence"/>
</dbReference>
<sequence>MAVDRPTLQDADLLLKLFQEFEGDAMYASRQWLLHEMKATTIEEFRELYPENSAENRHFFRVYRFFEMTGTLYKNGLVHPDLLFDIWYVNQFYHACYPIIMSIRSHGDKHVAENFEFLAMAELDWIAKAKGPDIVPDLPYRRK</sequence>
<accession>A0ABS1JC00</accession>